<keyword evidence="2 6" id="KW-0812">Transmembrane</keyword>
<dbReference type="AlphaFoldDB" id="A0A8H7SH79"/>
<dbReference type="EMBL" id="JAEPRB010000002">
    <property type="protein sequence ID" value="KAG2228087.1"/>
    <property type="molecule type" value="Genomic_DNA"/>
</dbReference>
<feature type="transmembrane region" description="Helical" evidence="6">
    <location>
        <begin position="219"/>
        <end position="239"/>
    </location>
</feature>
<keyword evidence="3 6" id="KW-1133">Transmembrane helix</keyword>
<sequence length="261" mass="30516">MFSQHIVDDLPNIMYKNPAVTTKKINHNDNNSNSHLYNHENDDDGDDSISILHYYYANNIANNCGGSYFQYKDTCHDPFQEINNIPYHDVDLDTLTESSLSLELEDDGDERVYYEKEEYSNNENKYNHQYDNIEAQQQEWNNNDITTAYRIFSPSIYHHQKSDMKAMTTLKAIPMEHRFTMQWIHREWIGFCITLFLNFFASLATFFDRPPLLANTAHISLGVAAAEGILYSLASYFLWKKPACNAYMTSDPVQYSKLHHF</sequence>
<evidence type="ECO:0000256" key="5">
    <source>
        <dbReference type="SAM" id="Coils"/>
    </source>
</evidence>
<dbReference type="Proteomes" id="UP000646827">
    <property type="component" value="Unassembled WGS sequence"/>
</dbReference>
<proteinExistence type="predicted"/>
<evidence type="ECO:0000256" key="1">
    <source>
        <dbReference type="ARBA" id="ARBA00004141"/>
    </source>
</evidence>
<comment type="subcellular location">
    <subcellularLocation>
        <location evidence="1">Membrane</location>
        <topology evidence="1">Multi-pass membrane protein</topology>
    </subcellularLocation>
</comment>
<feature type="coiled-coil region" evidence="5">
    <location>
        <begin position="116"/>
        <end position="143"/>
    </location>
</feature>
<protein>
    <submittedName>
        <fullName evidence="7">Uncharacterized protein</fullName>
    </submittedName>
</protein>
<evidence type="ECO:0000256" key="4">
    <source>
        <dbReference type="ARBA" id="ARBA00023136"/>
    </source>
</evidence>
<evidence type="ECO:0000313" key="8">
    <source>
        <dbReference type="Proteomes" id="UP000646827"/>
    </source>
</evidence>
<dbReference type="InterPro" id="IPR007273">
    <property type="entry name" value="SCAMP"/>
</dbReference>
<evidence type="ECO:0000313" key="7">
    <source>
        <dbReference type="EMBL" id="KAG2228087.1"/>
    </source>
</evidence>
<keyword evidence="4 6" id="KW-0472">Membrane</keyword>
<comment type="caution">
    <text evidence="7">The sequence shown here is derived from an EMBL/GenBank/DDBJ whole genome shotgun (WGS) entry which is preliminary data.</text>
</comment>
<dbReference type="GO" id="GO:0015031">
    <property type="term" value="P:protein transport"/>
    <property type="evidence" value="ECO:0007669"/>
    <property type="project" value="InterPro"/>
</dbReference>
<dbReference type="Pfam" id="PF04144">
    <property type="entry name" value="SCAMP"/>
    <property type="match status" value="1"/>
</dbReference>
<evidence type="ECO:0000256" key="2">
    <source>
        <dbReference type="ARBA" id="ARBA00022692"/>
    </source>
</evidence>
<keyword evidence="8" id="KW-1185">Reference proteome</keyword>
<dbReference type="GO" id="GO:0016020">
    <property type="term" value="C:membrane"/>
    <property type="evidence" value="ECO:0007669"/>
    <property type="project" value="UniProtKB-SubCell"/>
</dbReference>
<dbReference type="OrthoDB" id="242866at2759"/>
<feature type="transmembrane region" description="Helical" evidence="6">
    <location>
        <begin position="188"/>
        <end position="207"/>
    </location>
</feature>
<accession>A0A8H7SH79</accession>
<name>A0A8H7SH79_9FUNG</name>
<reference evidence="7 8" key="1">
    <citation type="submission" date="2020-12" db="EMBL/GenBank/DDBJ databases">
        <title>Metabolic potential, ecology and presence of endohyphal bacteria is reflected in genomic diversity of Mucoromycotina.</title>
        <authorList>
            <person name="Muszewska A."/>
            <person name="Okrasinska A."/>
            <person name="Steczkiewicz K."/>
            <person name="Drgas O."/>
            <person name="Orlowska M."/>
            <person name="Perlinska-Lenart U."/>
            <person name="Aleksandrzak-Piekarczyk T."/>
            <person name="Szatraj K."/>
            <person name="Zielenkiewicz U."/>
            <person name="Pilsyk S."/>
            <person name="Malc E."/>
            <person name="Mieczkowski P."/>
            <person name="Kruszewska J.S."/>
            <person name="Biernat P."/>
            <person name="Pawlowska J."/>
        </authorList>
    </citation>
    <scope>NUCLEOTIDE SEQUENCE [LARGE SCALE GENOMIC DNA]</scope>
    <source>
        <strain evidence="7 8">CBS 142.35</strain>
    </source>
</reference>
<gene>
    <name evidence="7" type="ORF">INT45_009133</name>
</gene>
<evidence type="ECO:0000256" key="3">
    <source>
        <dbReference type="ARBA" id="ARBA00022989"/>
    </source>
</evidence>
<evidence type="ECO:0000256" key="6">
    <source>
        <dbReference type="SAM" id="Phobius"/>
    </source>
</evidence>
<organism evidence="7 8">
    <name type="scientific">Circinella minor</name>
    <dbReference type="NCBI Taxonomy" id="1195481"/>
    <lineage>
        <taxon>Eukaryota</taxon>
        <taxon>Fungi</taxon>
        <taxon>Fungi incertae sedis</taxon>
        <taxon>Mucoromycota</taxon>
        <taxon>Mucoromycotina</taxon>
        <taxon>Mucoromycetes</taxon>
        <taxon>Mucorales</taxon>
        <taxon>Lichtheimiaceae</taxon>
        <taxon>Circinella</taxon>
    </lineage>
</organism>
<keyword evidence="5" id="KW-0175">Coiled coil</keyword>